<name>A0A1I1A1W3_9PSEU</name>
<dbReference type="InterPro" id="IPR036689">
    <property type="entry name" value="ESAT-6-like_sf"/>
</dbReference>
<dbReference type="Gene3D" id="1.10.287.1060">
    <property type="entry name" value="ESAT-6-like"/>
    <property type="match status" value="1"/>
</dbReference>
<dbReference type="SUPFAM" id="SSF140453">
    <property type="entry name" value="EsxAB dimer-like"/>
    <property type="match status" value="1"/>
</dbReference>
<dbReference type="Proteomes" id="UP000243799">
    <property type="component" value="Unassembled WGS sequence"/>
</dbReference>
<dbReference type="Pfam" id="PF06013">
    <property type="entry name" value="WXG100"/>
    <property type="match status" value="1"/>
</dbReference>
<dbReference type="OrthoDB" id="3387628at2"/>
<organism evidence="2 3">
    <name type="scientific">Amycolatopsis marina</name>
    <dbReference type="NCBI Taxonomy" id="490629"/>
    <lineage>
        <taxon>Bacteria</taxon>
        <taxon>Bacillati</taxon>
        <taxon>Actinomycetota</taxon>
        <taxon>Actinomycetes</taxon>
        <taxon>Pseudonocardiales</taxon>
        <taxon>Pseudonocardiaceae</taxon>
        <taxon>Amycolatopsis</taxon>
    </lineage>
</organism>
<dbReference type="EMBL" id="FOKG01000008">
    <property type="protein sequence ID" value="SFB31492.1"/>
    <property type="molecule type" value="Genomic_DNA"/>
</dbReference>
<dbReference type="NCBIfam" id="TIGR03930">
    <property type="entry name" value="WXG100_ESAT6"/>
    <property type="match status" value="1"/>
</dbReference>
<comment type="similarity">
    <text evidence="1">Belongs to the WXG100 family.</text>
</comment>
<dbReference type="InterPro" id="IPR010310">
    <property type="entry name" value="T7SS_ESAT-6-like"/>
</dbReference>
<dbReference type="RefSeq" id="WP_091673808.1">
    <property type="nucleotide sequence ID" value="NZ_FOKG01000008.1"/>
</dbReference>
<gene>
    <name evidence="2" type="ORF">SAMN05216266_10873</name>
</gene>
<evidence type="ECO:0000313" key="2">
    <source>
        <dbReference type="EMBL" id="SFB31492.1"/>
    </source>
</evidence>
<dbReference type="AlphaFoldDB" id="A0A1I1A1W3"/>
<evidence type="ECO:0000256" key="1">
    <source>
        <dbReference type="RuleBase" id="RU362001"/>
    </source>
</evidence>
<keyword evidence="3" id="KW-1185">Reference proteome</keyword>
<protein>
    <recommendedName>
        <fullName evidence="1">ESAT-6-like protein</fullName>
    </recommendedName>
</protein>
<dbReference type="STRING" id="490629.SAMN05216266_10873"/>
<accession>A0A1I1A1W3</accession>
<sequence>MPNGIVVDYQTINTAAEDCNKTGGELGSLFEDLKSKLNPLINTWEGEAQASYLELQTKWDQSFEDMKQLLAQIAAVLPQIADGYQGTEKGVTGMF</sequence>
<proteinExistence type="inferred from homology"/>
<reference evidence="3" key="1">
    <citation type="submission" date="2016-10" db="EMBL/GenBank/DDBJ databases">
        <authorList>
            <person name="Varghese N."/>
            <person name="Submissions S."/>
        </authorList>
    </citation>
    <scope>NUCLEOTIDE SEQUENCE [LARGE SCALE GENOMIC DNA]</scope>
    <source>
        <strain evidence="3">CGMCC 4.3568</strain>
    </source>
</reference>
<evidence type="ECO:0000313" key="3">
    <source>
        <dbReference type="Proteomes" id="UP000243799"/>
    </source>
</evidence>